<protein>
    <submittedName>
        <fullName evidence="4">dTDP-4-dehydrorhamnose 3,5-epimerase</fullName>
    </submittedName>
</protein>
<dbReference type="InterPro" id="IPR014710">
    <property type="entry name" value="RmlC-like_jellyroll"/>
</dbReference>
<dbReference type="Pfam" id="PF00908">
    <property type="entry name" value="dTDP_sugar_isom"/>
    <property type="match status" value="1"/>
</dbReference>
<dbReference type="RefSeq" id="WP_064950126.1">
    <property type="nucleotide sequence ID" value="NZ_LZJS01000015.1"/>
</dbReference>
<organism evidence="4 5">
    <name type="scientific">Mycobacterium colombiense</name>
    <dbReference type="NCBI Taxonomy" id="339268"/>
    <lineage>
        <taxon>Bacteria</taxon>
        <taxon>Bacillati</taxon>
        <taxon>Actinomycetota</taxon>
        <taxon>Actinomycetes</taxon>
        <taxon>Mycobacteriales</taxon>
        <taxon>Mycobacteriaceae</taxon>
        <taxon>Mycobacterium</taxon>
        <taxon>Mycobacterium avium complex (MAC)</taxon>
    </lineage>
</organism>
<dbReference type="GO" id="GO:0008830">
    <property type="term" value="F:dTDP-4-dehydrorhamnose 3,5-epimerase activity"/>
    <property type="evidence" value="ECO:0007669"/>
    <property type="project" value="InterPro"/>
</dbReference>
<reference evidence="4 5" key="1">
    <citation type="submission" date="2016-06" db="EMBL/GenBank/DDBJ databases">
        <authorList>
            <person name="Kjaerup R.B."/>
            <person name="Dalgaard T.S."/>
            <person name="Juul-Madsen H.R."/>
        </authorList>
    </citation>
    <scope>NUCLEOTIDE SEQUENCE [LARGE SCALE GENOMIC DNA]</scope>
    <source>
        <strain evidence="4 5">E2464</strain>
    </source>
</reference>
<dbReference type="PANTHER" id="PTHR21047">
    <property type="entry name" value="DTDP-6-DEOXY-D-GLUCOSE-3,5 EPIMERASE"/>
    <property type="match status" value="1"/>
</dbReference>
<comment type="similarity">
    <text evidence="1">Belongs to the dTDP-4-dehydrorhamnose 3,5-epimerase family.</text>
</comment>
<sequence length="183" mass="20323">MKILDTPLAGLKIAQSVPHRDTRGAFTRLFCAEELEPVLGKRQIVQINHSRTSSVGGVRGMHFQHPPHAEMKMIRCLRGRVVDVAVDVRAGSATFLQWYAQELAQDDAQMLIIPEGFAHGFQVLEPESELLYLHTAFYNPSSEGGLRHDDPRLAITWPLPPQDLSPRDLSHPLLGADFTGVAL</sequence>
<dbReference type="InterPro" id="IPR011051">
    <property type="entry name" value="RmlC_Cupin_sf"/>
</dbReference>
<dbReference type="Proteomes" id="UP000093861">
    <property type="component" value="Unassembled WGS sequence"/>
</dbReference>
<name>A0A1A2SQU1_9MYCO</name>
<dbReference type="GO" id="GO:0000271">
    <property type="term" value="P:polysaccharide biosynthetic process"/>
    <property type="evidence" value="ECO:0007669"/>
    <property type="project" value="TreeGrafter"/>
</dbReference>
<evidence type="ECO:0000313" key="4">
    <source>
        <dbReference type="EMBL" id="OBH66132.1"/>
    </source>
</evidence>
<feature type="active site" description="Proton donor" evidence="2">
    <location>
        <position position="132"/>
    </location>
</feature>
<feature type="active site" description="Proton acceptor" evidence="2">
    <location>
        <position position="62"/>
    </location>
</feature>
<comment type="caution">
    <text evidence="4">The sequence shown here is derived from an EMBL/GenBank/DDBJ whole genome shotgun (WGS) entry which is preliminary data.</text>
</comment>
<evidence type="ECO:0000256" key="1">
    <source>
        <dbReference type="ARBA" id="ARBA00010154"/>
    </source>
</evidence>
<dbReference type="AlphaFoldDB" id="A0A1A2SQU1"/>
<evidence type="ECO:0000256" key="2">
    <source>
        <dbReference type="PIRSR" id="PIRSR600888-1"/>
    </source>
</evidence>
<dbReference type="GO" id="GO:0005829">
    <property type="term" value="C:cytosol"/>
    <property type="evidence" value="ECO:0007669"/>
    <property type="project" value="TreeGrafter"/>
</dbReference>
<dbReference type="EMBL" id="LZJS01000015">
    <property type="protein sequence ID" value="OBH66132.1"/>
    <property type="molecule type" value="Genomic_DNA"/>
</dbReference>
<gene>
    <name evidence="4" type="ORF">A5685_17965</name>
</gene>
<accession>A0A1A2SQU1</accession>
<evidence type="ECO:0000313" key="5">
    <source>
        <dbReference type="Proteomes" id="UP000093861"/>
    </source>
</evidence>
<dbReference type="GO" id="GO:0019305">
    <property type="term" value="P:dTDP-rhamnose biosynthetic process"/>
    <property type="evidence" value="ECO:0007669"/>
    <property type="project" value="TreeGrafter"/>
</dbReference>
<dbReference type="InterPro" id="IPR000888">
    <property type="entry name" value="RmlC-like"/>
</dbReference>
<dbReference type="SUPFAM" id="SSF51182">
    <property type="entry name" value="RmlC-like cupins"/>
    <property type="match status" value="1"/>
</dbReference>
<dbReference type="CDD" id="cd00438">
    <property type="entry name" value="cupin_RmlC"/>
    <property type="match status" value="1"/>
</dbReference>
<dbReference type="Gene3D" id="2.60.120.10">
    <property type="entry name" value="Jelly Rolls"/>
    <property type="match status" value="1"/>
</dbReference>
<proteinExistence type="inferred from homology"/>
<dbReference type="PANTHER" id="PTHR21047:SF2">
    <property type="entry name" value="THYMIDINE DIPHOSPHO-4-KETO-RHAMNOSE 3,5-EPIMERASE"/>
    <property type="match status" value="1"/>
</dbReference>
<feature type="site" description="Participates in a stacking interaction with the thymidine ring of dTDP-4-oxo-6-deoxyglucose" evidence="3">
    <location>
        <position position="138"/>
    </location>
</feature>
<evidence type="ECO:0000256" key="3">
    <source>
        <dbReference type="PIRSR" id="PIRSR600888-3"/>
    </source>
</evidence>